<dbReference type="Proteomes" id="UP001642520">
    <property type="component" value="Unassembled WGS sequence"/>
</dbReference>
<comment type="similarity">
    <text evidence="2">Belongs to the ABC transporter superfamily. ABCG family. Eye pigment precursor importer (TC 3.A.1.204) subfamily.</text>
</comment>
<name>A0ABP1NIP6_XYLVO</name>
<evidence type="ECO:0000256" key="11">
    <source>
        <dbReference type="SAM" id="Phobius"/>
    </source>
</evidence>
<feature type="domain" description="ABC transporter" evidence="12">
    <location>
        <begin position="103"/>
        <end position="348"/>
    </location>
</feature>
<dbReference type="PANTHER" id="PTHR48041">
    <property type="entry name" value="ABC TRANSPORTER G FAMILY MEMBER 28"/>
    <property type="match status" value="1"/>
</dbReference>
<evidence type="ECO:0000256" key="4">
    <source>
        <dbReference type="ARBA" id="ARBA00022474"/>
    </source>
</evidence>
<dbReference type="EMBL" id="CAXAJV020001292">
    <property type="protein sequence ID" value="CAL7940894.1"/>
    <property type="molecule type" value="Genomic_DNA"/>
</dbReference>
<evidence type="ECO:0000256" key="2">
    <source>
        <dbReference type="ARBA" id="ARBA00005814"/>
    </source>
</evidence>
<dbReference type="InterPro" id="IPR043926">
    <property type="entry name" value="ABCG_dom"/>
</dbReference>
<feature type="transmembrane region" description="Helical" evidence="11">
    <location>
        <begin position="554"/>
        <end position="576"/>
    </location>
</feature>
<dbReference type="PROSITE" id="PS00211">
    <property type="entry name" value="ABC_TRANSPORTER_1"/>
    <property type="match status" value="1"/>
</dbReference>
<comment type="caution">
    <text evidence="13">The sequence shown here is derived from an EMBL/GenBank/DDBJ whole genome shotgun (WGS) entry which is preliminary data.</text>
</comment>
<keyword evidence="3" id="KW-0813">Transport</keyword>
<keyword evidence="8 11" id="KW-1133">Transmembrane helix</keyword>
<dbReference type="PANTHER" id="PTHR48041:SF129">
    <property type="entry name" value="PROTEIN WHITE"/>
    <property type="match status" value="1"/>
</dbReference>
<comment type="subcellular location">
    <subcellularLocation>
        <location evidence="1">Membrane</location>
        <topology evidence="1">Multi-pass membrane protein</topology>
    </subcellularLocation>
</comment>
<dbReference type="Gene3D" id="3.40.50.300">
    <property type="entry name" value="P-loop containing nucleotide triphosphate hydrolases"/>
    <property type="match status" value="1"/>
</dbReference>
<reference evidence="13 14" key="1">
    <citation type="submission" date="2024-08" db="EMBL/GenBank/DDBJ databases">
        <authorList>
            <person name="Will J Nash"/>
            <person name="Angela Man"/>
            <person name="Seanna McTaggart"/>
            <person name="Kendall Baker"/>
            <person name="Tom Barker"/>
            <person name="Leah Catchpole"/>
            <person name="Alex Durrant"/>
            <person name="Karim Gharbi"/>
            <person name="Naomi Irish"/>
            <person name="Gemy Kaithakottil"/>
            <person name="Debby Ku"/>
            <person name="Aaliyah Providence"/>
            <person name="Felix Shaw"/>
            <person name="David Swarbreck"/>
            <person name="Chris Watkins"/>
            <person name="Ann M. McCartney"/>
            <person name="Giulio Formenti"/>
            <person name="Alice Mouton"/>
            <person name="Noel Vella"/>
            <person name="Bjorn M von Reumont"/>
            <person name="Adriana Vella"/>
            <person name="Wilfried Haerty"/>
        </authorList>
    </citation>
    <scope>NUCLEOTIDE SEQUENCE [LARGE SCALE GENOMIC DNA]</scope>
</reference>
<dbReference type="InterPro" id="IPR003439">
    <property type="entry name" value="ABC_transporter-like_ATP-bd"/>
</dbReference>
<evidence type="ECO:0000256" key="10">
    <source>
        <dbReference type="ARBA" id="ARBA00039188"/>
    </source>
</evidence>
<dbReference type="InterPro" id="IPR050352">
    <property type="entry name" value="ABCG_transporters"/>
</dbReference>
<keyword evidence="6" id="KW-0547">Nucleotide-binding</keyword>
<gene>
    <name evidence="13" type="ORF">XYLVIOL_LOCUS4713</name>
</gene>
<dbReference type="InterPro" id="IPR027417">
    <property type="entry name" value="P-loop_NTPase"/>
</dbReference>
<feature type="transmembrane region" description="Helical" evidence="11">
    <location>
        <begin position="474"/>
        <end position="498"/>
    </location>
</feature>
<evidence type="ECO:0000256" key="9">
    <source>
        <dbReference type="ARBA" id="ARBA00023136"/>
    </source>
</evidence>
<evidence type="ECO:0000313" key="13">
    <source>
        <dbReference type="EMBL" id="CAL7940894.1"/>
    </source>
</evidence>
<dbReference type="NCBIfam" id="TIGR00955">
    <property type="entry name" value="3a01204"/>
    <property type="match status" value="1"/>
</dbReference>
<dbReference type="InterPro" id="IPR013525">
    <property type="entry name" value="ABC2_TM"/>
</dbReference>
<organism evidence="13 14">
    <name type="scientific">Xylocopa violacea</name>
    <name type="common">Violet carpenter bee</name>
    <name type="synonym">Apis violacea</name>
    <dbReference type="NCBI Taxonomy" id="135666"/>
    <lineage>
        <taxon>Eukaryota</taxon>
        <taxon>Metazoa</taxon>
        <taxon>Ecdysozoa</taxon>
        <taxon>Arthropoda</taxon>
        <taxon>Hexapoda</taxon>
        <taxon>Insecta</taxon>
        <taxon>Pterygota</taxon>
        <taxon>Neoptera</taxon>
        <taxon>Endopterygota</taxon>
        <taxon>Hymenoptera</taxon>
        <taxon>Apocrita</taxon>
        <taxon>Aculeata</taxon>
        <taxon>Apoidea</taxon>
        <taxon>Anthophila</taxon>
        <taxon>Apidae</taxon>
        <taxon>Xylocopa</taxon>
        <taxon>Xylocopa</taxon>
    </lineage>
</organism>
<evidence type="ECO:0000256" key="7">
    <source>
        <dbReference type="ARBA" id="ARBA00022840"/>
    </source>
</evidence>
<dbReference type="InterPro" id="IPR017871">
    <property type="entry name" value="ABC_transporter-like_CS"/>
</dbReference>
<evidence type="ECO:0000256" key="3">
    <source>
        <dbReference type="ARBA" id="ARBA00022448"/>
    </source>
</evidence>
<dbReference type="Pfam" id="PF19055">
    <property type="entry name" value="ABC2_membrane_7"/>
    <property type="match status" value="1"/>
</dbReference>
<keyword evidence="14" id="KW-1185">Reference proteome</keyword>
<evidence type="ECO:0000256" key="5">
    <source>
        <dbReference type="ARBA" id="ARBA00022692"/>
    </source>
</evidence>
<dbReference type="SUPFAM" id="SSF52540">
    <property type="entry name" value="P-loop containing nucleoside triphosphate hydrolases"/>
    <property type="match status" value="1"/>
</dbReference>
<evidence type="ECO:0000256" key="8">
    <source>
        <dbReference type="ARBA" id="ARBA00022989"/>
    </source>
</evidence>
<evidence type="ECO:0000313" key="14">
    <source>
        <dbReference type="Proteomes" id="UP001642520"/>
    </source>
</evidence>
<dbReference type="InterPro" id="IPR003593">
    <property type="entry name" value="AAA+_ATPase"/>
</dbReference>
<evidence type="ECO:0000256" key="1">
    <source>
        <dbReference type="ARBA" id="ARBA00004141"/>
    </source>
</evidence>
<dbReference type="InterPro" id="IPR005284">
    <property type="entry name" value="Pigment_permease/Abcg"/>
</dbReference>
<keyword evidence="7" id="KW-0067">ATP-binding</keyword>
<feature type="transmembrane region" description="Helical" evidence="11">
    <location>
        <begin position="519"/>
        <end position="542"/>
    </location>
</feature>
<proteinExistence type="inferred from homology"/>
<feature type="transmembrane region" description="Helical" evidence="11">
    <location>
        <begin position="667"/>
        <end position="691"/>
    </location>
</feature>
<keyword evidence="5 11" id="KW-0812">Transmembrane</keyword>
<keyword evidence="9 11" id="KW-0472">Membrane</keyword>
<dbReference type="PROSITE" id="PS50893">
    <property type="entry name" value="ABC_TRANSPORTER_2"/>
    <property type="match status" value="1"/>
</dbReference>
<protein>
    <recommendedName>
        <fullName evidence="10">Protein white</fullName>
    </recommendedName>
</protein>
<keyword evidence="4" id="KW-0608">Pigment</keyword>
<feature type="transmembrane region" description="Helical" evidence="11">
    <location>
        <begin position="588"/>
        <end position="613"/>
    </location>
</feature>
<evidence type="ECO:0000259" key="12">
    <source>
        <dbReference type="PROSITE" id="PS50893"/>
    </source>
</evidence>
<sequence length="700" mass="78361">MTATEETEPLISSKGLTARDNKQQTVSYDAISLEGSERNTTSCRMGYDTTSFKLKPILRSCALTTPLITTVIPTATHSIRNTENESITYTWSDLNVYAARMNEKPWEMFFKRKKPIERKHLLKDVCGVAYPGELLVIMGSSGAGKTTLLNALTFRSGRGVTVSGVMAANGRRLSSTTLTSRTAYVQQDDLFVGTLTVREHLIFQAMVRMDRGIPMDQRIDRVQQVINELALTKCKNTVIGQPGRIKGLSGGEMKRLSFASEVLTDPPLMFCDEPTSGLDSFMANQVVSVLKTLAARGKTVIATLHQPSSELFALFDRIILMAEGRVAFMGTTSQACTFFETLGAACPSNYNPADFFIQMLAVVPGQEISCRYAINTVCDAFQKSEHGMKIALEAEAITGEYVDSLRHSKYPKSRSPYKASWCEQFRAVLWRSWLSVIKEPILIKVRLLQTVMVSLLIGVVYFNQKLDQDGVMNINGALFIFLTNMTFQNVFAVINVFCAELPIFLREHRNGMYRTDVYFLCKTLAEAPIFVAVPLLFTIVVYPMIGLYPGIDHFFVTVGIVALVANVSTSFGYLISCVSNNLSMALSIGPPVIIPFLLFGGFFLNTASVPIYFEWFSYLSWFRYGNEALLINQWSEVETIACTRSNATCPKTGRMVLQTFNFKQEHFWIDITCLFCLIIAFRFLAFLALLAKTRRNSKQR</sequence>
<evidence type="ECO:0000256" key="6">
    <source>
        <dbReference type="ARBA" id="ARBA00022741"/>
    </source>
</evidence>
<accession>A0ABP1NIP6</accession>
<dbReference type="Pfam" id="PF00005">
    <property type="entry name" value="ABC_tran"/>
    <property type="match status" value="1"/>
</dbReference>
<dbReference type="SMART" id="SM00382">
    <property type="entry name" value="AAA"/>
    <property type="match status" value="1"/>
</dbReference>
<dbReference type="Pfam" id="PF01061">
    <property type="entry name" value="ABC2_membrane"/>
    <property type="match status" value="1"/>
</dbReference>